<accession>A0A0F9N8N9</accession>
<reference evidence="2" key="1">
    <citation type="journal article" date="2015" name="Nature">
        <title>Complex archaea that bridge the gap between prokaryotes and eukaryotes.</title>
        <authorList>
            <person name="Spang A."/>
            <person name="Saw J.H."/>
            <person name="Jorgensen S.L."/>
            <person name="Zaremba-Niedzwiedzka K."/>
            <person name="Martijn J."/>
            <person name="Lind A.E."/>
            <person name="van Eijk R."/>
            <person name="Schleper C."/>
            <person name="Guy L."/>
            <person name="Ettema T.J."/>
        </authorList>
    </citation>
    <scope>NUCLEOTIDE SEQUENCE</scope>
</reference>
<name>A0A0F9N8N9_9ZZZZ</name>
<proteinExistence type="predicted"/>
<dbReference type="GO" id="GO:0004853">
    <property type="term" value="F:uroporphyrinogen decarboxylase activity"/>
    <property type="evidence" value="ECO:0007669"/>
    <property type="project" value="InterPro"/>
</dbReference>
<dbReference type="Gene3D" id="3.20.20.210">
    <property type="match status" value="1"/>
</dbReference>
<dbReference type="SUPFAM" id="SSF51726">
    <property type="entry name" value="UROD/MetE-like"/>
    <property type="match status" value="1"/>
</dbReference>
<feature type="domain" description="Uroporphyrinogen decarboxylase (URO-D)" evidence="1">
    <location>
        <begin position="66"/>
        <end position="239"/>
    </location>
</feature>
<dbReference type="InterPro" id="IPR038071">
    <property type="entry name" value="UROD/MetE-like_sf"/>
</dbReference>
<protein>
    <recommendedName>
        <fullName evidence="1">Uroporphyrinogen decarboxylase (URO-D) domain-containing protein</fullName>
    </recommendedName>
</protein>
<dbReference type="AlphaFoldDB" id="A0A0F9N8N9"/>
<dbReference type="PANTHER" id="PTHR47099:SF1">
    <property type="entry name" value="METHYLCOBAMIDE:COM METHYLTRANSFERASE MTBA"/>
    <property type="match status" value="1"/>
</dbReference>
<evidence type="ECO:0000313" key="2">
    <source>
        <dbReference type="EMBL" id="KKM77762.1"/>
    </source>
</evidence>
<sequence>IDEWGSIWNMKGNDENMGHPGRAVLLDWKDYDDHISKYTPEADDPSRYQIGLTLKKKFNKDHYLMLIPPTFGPSQTVSGLRGFNTYLIDHQKYPKYLKKALDWVAEYHVDLLKSSFKYGLNPHGIFLVDDLGEQKGPFFGPKMFRKHYESSYRRIIEEAHALGVEVHLHCCGKIDPLIPVLTEWGIDAIELDSPRMSGYSDLYPNRGKIMFWGCVNIQSIYTQGTPEETEREVWHMVRNLGTKNGGFGAYFYPQPGDIKAPFTNIKAFQRGLDKYGVYHKIPKHWWDYPVIQEWKDNEVPNLPPLEVRL</sequence>
<evidence type="ECO:0000259" key="1">
    <source>
        <dbReference type="Pfam" id="PF01208"/>
    </source>
</evidence>
<dbReference type="InterPro" id="IPR052024">
    <property type="entry name" value="Methanogen_methyltrans"/>
</dbReference>
<dbReference type="PANTHER" id="PTHR47099">
    <property type="entry name" value="METHYLCOBAMIDE:COM METHYLTRANSFERASE MTBA"/>
    <property type="match status" value="1"/>
</dbReference>
<comment type="caution">
    <text evidence="2">The sequence shown here is derived from an EMBL/GenBank/DDBJ whole genome shotgun (WGS) entry which is preliminary data.</text>
</comment>
<organism evidence="2">
    <name type="scientific">marine sediment metagenome</name>
    <dbReference type="NCBI Taxonomy" id="412755"/>
    <lineage>
        <taxon>unclassified sequences</taxon>
        <taxon>metagenomes</taxon>
        <taxon>ecological metagenomes</taxon>
    </lineage>
</organism>
<dbReference type="InterPro" id="IPR000257">
    <property type="entry name" value="Uroporphyrinogen_deCOase"/>
</dbReference>
<feature type="non-terminal residue" evidence="2">
    <location>
        <position position="1"/>
    </location>
</feature>
<dbReference type="EMBL" id="LAZR01008594">
    <property type="protein sequence ID" value="KKM77762.1"/>
    <property type="molecule type" value="Genomic_DNA"/>
</dbReference>
<gene>
    <name evidence="2" type="ORF">LCGC14_1366710</name>
</gene>
<dbReference type="GO" id="GO:0006779">
    <property type="term" value="P:porphyrin-containing compound biosynthetic process"/>
    <property type="evidence" value="ECO:0007669"/>
    <property type="project" value="InterPro"/>
</dbReference>
<dbReference type="Pfam" id="PF01208">
    <property type="entry name" value="URO-D"/>
    <property type="match status" value="1"/>
</dbReference>